<accession>A0ABX1TRE3</accession>
<dbReference type="Proteomes" id="UP000760480">
    <property type="component" value="Unassembled WGS sequence"/>
</dbReference>
<sequence length="196" mass="22417">MRRLGLLLLVCALGAYWAWHDRPIERSPGVLAPDPPSQRLLDAGAPVFQKGRYHIKALAEFTLEARVLGREDYCFDSGADLSPLDLALGWGPMSDSNVLERIDIQQRHRFYYWHVNDFFIPRRDIETHSANMHLIPATGYVADRLKLIRPGHIVSLRGYLVEAHRDDGWQWRSSLSREDTGNGACELIWVETVALR</sequence>
<comment type="caution">
    <text evidence="1">The sequence shown here is derived from an EMBL/GenBank/DDBJ whole genome shotgun (WGS) entry which is preliminary data.</text>
</comment>
<evidence type="ECO:0000313" key="1">
    <source>
        <dbReference type="EMBL" id="NMQ20505.1"/>
    </source>
</evidence>
<dbReference type="EMBL" id="SPMZ01000051">
    <property type="protein sequence ID" value="NMQ20505.1"/>
    <property type="molecule type" value="Genomic_DNA"/>
</dbReference>
<name>A0ABX1TRE3_9GAMM</name>
<gene>
    <name evidence="1" type="ORF">E4P82_15675</name>
</gene>
<keyword evidence="2" id="KW-1185">Reference proteome</keyword>
<evidence type="ECO:0008006" key="3">
    <source>
        <dbReference type="Google" id="ProtNLM"/>
    </source>
</evidence>
<organism evidence="1 2">
    <name type="scientific">Candidatus Competibacter phosphatis</name>
    <dbReference type="NCBI Taxonomy" id="221280"/>
    <lineage>
        <taxon>Bacteria</taxon>
        <taxon>Pseudomonadati</taxon>
        <taxon>Pseudomonadota</taxon>
        <taxon>Gammaproteobacteria</taxon>
        <taxon>Candidatus Competibacteraceae</taxon>
        <taxon>Candidatus Competibacter</taxon>
    </lineage>
</organism>
<reference evidence="1 2" key="1">
    <citation type="submission" date="2019-03" db="EMBL/GenBank/DDBJ databases">
        <title>Metabolic reconstructions from genomes of highly enriched 'Candidatus Accumulibacter' and 'Candidatus Competibacter' bioreactor populations.</title>
        <authorList>
            <person name="Annavajhala M.K."/>
            <person name="Welles L."/>
            <person name="Abbas B."/>
            <person name="Sorokin D."/>
            <person name="Park H."/>
            <person name="Van Loosdrecht M."/>
            <person name="Chandran K."/>
        </authorList>
    </citation>
    <scope>NUCLEOTIDE SEQUENCE [LARGE SCALE GENOMIC DNA]</scope>
    <source>
        <strain evidence="1 2">SBR_G</strain>
    </source>
</reference>
<protein>
    <recommendedName>
        <fullName evidence="3">Lipid/polyisoprenoid-binding YceI-like domain-containing protein</fullName>
    </recommendedName>
</protein>
<evidence type="ECO:0000313" key="2">
    <source>
        <dbReference type="Proteomes" id="UP000760480"/>
    </source>
</evidence>
<proteinExistence type="predicted"/>